<keyword evidence="2" id="KW-1185">Reference proteome</keyword>
<reference evidence="1 2" key="1">
    <citation type="journal article" date="2019" name="Commun. Biol.">
        <title>The bagworm genome reveals a unique fibroin gene that provides high tensile strength.</title>
        <authorList>
            <person name="Kono N."/>
            <person name="Nakamura H."/>
            <person name="Ohtoshi R."/>
            <person name="Tomita M."/>
            <person name="Numata K."/>
            <person name="Arakawa K."/>
        </authorList>
    </citation>
    <scope>NUCLEOTIDE SEQUENCE [LARGE SCALE GENOMIC DNA]</scope>
</reference>
<evidence type="ECO:0000313" key="1">
    <source>
        <dbReference type="EMBL" id="GBP08943.1"/>
    </source>
</evidence>
<dbReference type="Proteomes" id="UP000299102">
    <property type="component" value="Unassembled WGS sequence"/>
</dbReference>
<dbReference type="STRING" id="151549.A0A4C1T355"/>
<sequence>MAATLHALSRNCFESTHASSAPAAEVAEVTGKAYETQLKNPRAWSPECEVMWSCIAAGAVTVDSCNMPNWFNEQSSTDARLEIDANWRKHILNQLKERQEKINALPNLSKYEKAIELSSWIKSAEARYQRPNSLEFEDCRIELEWVSGNSASTPTTQNPTTQKDTDSGTFTVLHPDGVTTKIQFSLAAITCVQCCSEPASPRLAIHASCLAANCSPVRLQFGSDAEMEDWLSHLPLLAVKLMKLWADQIIPFGQPQI</sequence>
<evidence type="ECO:0000313" key="2">
    <source>
        <dbReference type="Proteomes" id="UP000299102"/>
    </source>
</evidence>
<protein>
    <submittedName>
        <fullName evidence="1">Tectonin beta-propeller repeat-containing protein</fullName>
    </submittedName>
</protein>
<proteinExistence type="predicted"/>
<dbReference type="AlphaFoldDB" id="A0A4C1T355"/>
<dbReference type="OrthoDB" id="72441at2759"/>
<organism evidence="1 2">
    <name type="scientific">Eumeta variegata</name>
    <name type="common">Bagworm moth</name>
    <name type="synonym">Eumeta japonica</name>
    <dbReference type="NCBI Taxonomy" id="151549"/>
    <lineage>
        <taxon>Eukaryota</taxon>
        <taxon>Metazoa</taxon>
        <taxon>Ecdysozoa</taxon>
        <taxon>Arthropoda</taxon>
        <taxon>Hexapoda</taxon>
        <taxon>Insecta</taxon>
        <taxon>Pterygota</taxon>
        <taxon>Neoptera</taxon>
        <taxon>Endopterygota</taxon>
        <taxon>Lepidoptera</taxon>
        <taxon>Glossata</taxon>
        <taxon>Ditrysia</taxon>
        <taxon>Tineoidea</taxon>
        <taxon>Psychidae</taxon>
        <taxon>Oiketicinae</taxon>
        <taxon>Eumeta</taxon>
    </lineage>
</organism>
<comment type="caution">
    <text evidence="1">The sequence shown here is derived from an EMBL/GenBank/DDBJ whole genome shotgun (WGS) entry which is preliminary data.</text>
</comment>
<accession>A0A4C1T355</accession>
<dbReference type="EMBL" id="BGZK01008573">
    <property type="protein sequence ID" value="GBP08943.1"/>
    <property type="molecule type" value="Genomic_DNA"/>
</dbReference>
<name>A0A4C1T355_EUMVA</name>
<gene>
    <name evidence="1" type="primary">Pex23</name>
    <name evidence="1" type="ORF">EVAR_73319_1</name>
</gene>